<dbReference type="InterPro" id="IPR003006">
    <property type="entry name" value="Ig/MHC_CS"/>
</dbReference>
<keyword evidence="7" id="KW-1185">Reference proteome</keyword>
<evidence type="ECO:0000256" key="1">
    <source>
        <dbReference type="ARBA" id="ARBA00023180"/>
    </source>
</evidence>
<organism evidence="6 7">
    <name type="scientific">Triplophysa rosa</name>
    <name type="common">Cave loach</name>
    <dbReference type="NCBI Taxonomy" id="992332"/>
    <lineage>
        <taxon>Eukaryota</taxon>
        <taxon>Metazoa</taxon>
        <taxon>Chordata</taxon>
        <taxon>Craniata</taxon>
        <taxon>Vertebrata</taxon>
        <taxon>Euteleostomi</taxon>
        <taxon>Actinopterygii</taxon>
        <taxon>Neopterygii</taxon>
        <taxon>Teleostei</taxon>
        <taxon>Ostariophysi</taxon>
        <taxon>Cypriniformes</taxon>
        <taxon>Nemacheilidae</taxon>
        <taxon>Triplophysa</taxon>
    </lineage>
</organism>
<dbReference type="InterPro" id="IPR013783">
    <property type="entry name" value="Ig-like_fold"/>
</dbReference>
<dbReference type="PROSITE" id="PS00290">
    <property type="entry name" value="IG_MHC"/>
    <property type="match status" value="1"/>
</dbReference>
<evidence type="ECO:0000313" key="6">
    <source>
        <dbReference type="EMBL" id="KAI7797914.1"/>
    </source>
</evidence>
<feature type="domain" description="Ig-like" evidence="5">
    <location>
        <begin position="101"/>
        <end position="187"/>
    </location>
</feature>
<name>A0A9W7WG30_TRIRA</name>
<dbReference type="InterPro" id="IPR007110">
    <property type="entry name" value="Ig-like_dom"/>
</dbReference>
<keyword evidence="3" id="KW-0472">Membrane</keyword>
<accession>A0A9W7WG30</accession>
<comment type="caution">
    <text evidence="6">The sequence shown here is derived from an EMBL/GenBank/DDBJ whole genome shotgun (WGS) entry which is preliminary data.</text>
</comment>
<feature type="transmembrane region" description="Helical" evidence="3">
    <location>
        <begin position="209"/>
        <end position="232"/>
    </location>
</feature>
<dbReference type="InterPro" id="IPR003597">
    <property type="entry name" value="Ig_C1-set"/>
</dbReference>
<dbReference type="PROSITE" id="PS50835">
    <property type="entry name" value="IG_LIKE"/>
    <property type="match status" value="1"/>
</dbReference>
<dbReference type="SUPFAM" id="SSF48726">
    <property type="entry name" value="Immunoglobulin"/>
    <property type="match status" value="1"/>
</dbReference>
<dbReference type="SMART" id="SM00407">
    <property type="entry name" value="IGc1"/>
    <property type="match status" value="1"/>
</dbReference>
<evidence type="ECO:0000313" key="7">
    <source>
        <dbReference type="Proteomes" id="UP001059041"/>
    </source>
</evidence>
<evidence type="ECO:0000256" key="3">
    <source>
        <dbReference type="SAM" id="Phobius"/>
    </source>
</evidence>
<dbReference type="PANTHER" id="PTHR19944">
    <property type="entry name" value="MHC CLASS II-RELATED"/>
    <property type="match status" value="1"/>
</dbReference>
<dbReference type="InterPro" id="IPR050160">
    <property type="entry name" value="MHC/Immunoglobulin"/>
</dbReference>
<keyword evidence="3" id="KW-0812">Transmembrane</keyword>
<feature type="chain" id="PRO_5040850241" evidence="4">
    <location>
        <begin position="20"/>
        <end position="240"/>
    </location>
</feature>
<sequence length="240" mass="26923">MEGLSIITLIIACVLNIEAQSYHEYGQIEACGDRRDQDDFLIIYNNELAAYVDYREKKDVLTIPDFIGPVQHYLMYWEAVKALSACREAGEKFKEVYPNLPEHLEPPWTSIFVKDDAELNIKNTLICHVTGFFPPPVTISWTKNNLNVTDSATLSRYNPNKDGSMNVFSRLSFTPLEGDVYSCTVEHKALQQPQTRIWEIEINESSNGPLVFCGVGLGFGLLGLAAGGFFIVKGSKSPEF</sequence>
<dbReference type="Pfam" id="PF07654">
    <property type="entry name" value="C1-set"/>
    <property type="match status" value="1"/>
</dbReference>
<protein>
    <submittedName>
        <fullName evidence="6">H-2 class II histocompatibility antigen</fullName>
    </submittedName>
</protein>
<proteinExistence type="predicted"/>
<dbReference type="InterPro" id="IPR036179">
    <property type="entry name" value="Ig-like_dom_sf"/>
</dbReference>
<dbReference type="CDD" id="cd05767">
    <property type="entry name" value="IgC1_MHC_II_alpha"/>
    <property type="match status" value="1"/>
</dbReference>
<keyword evidence="2" id="KW-0393">Immunoglobulin domain</keyword>
<dbReference type="InterPro" id="IPR011162">
    <property type="entry name" value="MHC_I/II-like_Ag-recog"/>
</dbReference>
<reference evidence="6" key="1">
    <citation type="submission" date="2021-02" db="EMBL/GenBank/DDBJ databases">
        <title>Comparative genomics reveals that relaxation of natural selection precedes convergent phenotypic evolution of cavefish.</title>
        <authorList>
            <person name="Peng Z."/>
        </authorList>
    </citation>
    <scope>NUCLEOTIDE SEQUENCE</scope>
    <source>
        <tissue evidence="6">Muscle</tissue>
    </source>
</reference>
<keyword evidence="1" id="KW-0325">Glycoprotein</keyword>
<keyword evidence="3" id="KW-1133">Transmembrane helix</keyword>
<dbReference type="Gene3D" id="2.60.40.10">
    <property type="entry name" value="Immunoglobulins"/>
    <property type="match status" value="1"/>
</dbReference>
<feature type="signal peptide" evidence="4">
    <location>
        <begin position="1"/>
        <end position="19"/>
    </location>
</feature>
<dbReference type="AlphaFoldDB" id="A0A9W7WG30"/>
<dbReference type="EMBL" id="JAFHDT010000017">
    <property type="protein sequence ID" value="KAI7797914.1"/>
    <property type="molecule type" value="Genomic_DNA"/>
</dbReference>
<dbReference type="PANTHER" id="PTHR19944:SF86">
    <property type="entry name" value="HLA CLASS II HISTOCOMPATIBILITY ANTIGEN, DR ALPHA CHAIN"/>
    <property type="match status" value="1"/>
</dbReference>
<dbReference type="SUPFAM" id="SSF54452">
    <property type="entry name" value="MHC antigen-recognition domain"/>
    <property type="match status" value="1"/>
</dbReference>
<evidence type="ECO:0000256" key="4">
    <source>
        <dbReference type="SAM" id="SignalP"/>
    </source>
</evidence>
<evidence type="ECO:0000259" key="5">
    <source>
        <dbReference type="PROSITE" id="PS50835"/>
    </source>
</evidence>
<dbReference type="Proteomes" id="UP001059041">
    <property type="component" value="Linkage Group LG17"/>
</dbReference>
<keyword evidence="4" id="KW-0732">Signal</keyword>
<evidence type="ECO:0000256" key="2">
    <source>
        <dbReference type="ARBA" id="ARBA00023319"/>
    </source>
</evidence>
<gene>
    <name evidence="6" type="ORF">IRJ41_021172</name>
</gene>